<proteinExistence type="predicted"/>
<feature type="transmembrane region" description="Helical" evidence="1">
    <location>
        <begin position="15"/>
        <end position="37"/>
    </location>
</feature>
<dbReference type="EMBL" id="BARS01045627">
    <property type="protein sequence ID" value="GAG34844.1"/>
    <property type="molecule type" value="Genomic_DNA"/>
</dbReference>
<organism evidence="2">
    <name type="scientific">marine sediment metagenome</name>
    <dbReference type="NCBI Taxonomy" id="412755"/>
    <lineage>
        <taxon>unclassified sequences</taxon>
        <taxon>metagenomes</taxon>
        <taxon>ecological metagenomes</taxon>
    </lineage>
</organism>
<keyword evidence="1" id="KW-0472">Membrane</keyword>
<dbReference type="AlphaFoldDB" id="X0WV25"/>
<keyword evidence="1" id="KW-0812">Transmembrane</keyword>
<reference evidence="2" key="1">
    <citation type="journal article" date="2014" name="Front. Microbiol.">
        <title>High frequency of phylogenetically diverse reductive dehalogenase-homologous genes in deep subseafloor sedimentary metagenomes.</title>
        <authorList>
            <person name="Kawai M."/>
            <person name="Futagami T."/>
            <person name="Toyoda A."/>
            <person name="Takaki Y."/>
            <person name="Nishi S."/>
            <person name="Hori S."/>
            <person name="Arai W."/>
            <person name="Tsubouchi T."/>
            <person name="Morono Y."/>
            <person name="Uchiyama I."/>
            <person name="Ito T."/>
            <person name="Fujiyama A."/>
            <person name="Inagaki F."/>
            <person name="Takami H."/>
        </authorList>
    </citation>
    <scope>NUCLEOTIDE SEQUENCE</scope>
    <source>
        <strain evidence="2">Expedition CK06-06</strain>
    </source>
</reference>
<feature type="transmembrane region" description="Helical" evidence="1">
    <location>
        <begin position="43"/>
        <end position="63"/>
    </location>
</feature>
<evidence type="ECO:0000256" key="1">
    <source>
        <dbReference type="SAM" id="Phobius"/>
    </source>
</evidence>
<feature type="non-terminal residue" evidence="2">
    <location>
        <position position="1"/>
    </location>
</feature>
<comment type="caution">
    <text evidence="2">The sequence shown here is derived from an EMBL/GenBank/DDBJ whole genome shotgun (WGS) entry which is preliminary data.</text>
</comment>
<gene>
    <name evidence="2" type="ORF">S01H1_68786</name>
</gene>
<name>X0WV25_9ZZZZ</name>
<sequence length="66" mass="7236">IGKGISSKKRSARRIVSIPIFGFAMTLVVHSGANLILQPDSPIYNFIISIVVGFVLLFTAVYIEKK</sequence>
<accession>X0WV25</accession>
<protein>
    <submittedName>
        <fullName evidence="2">Uncharacterized protein</fullName>
    </submittedName>
</protein>
<keyword evidence="1" id="KW-1133">Transmembrane helix</keyword>
<evidence type="ECO:0000313" key="2">
    <source>
        <dbReference type="EMBL" id="GAG34844.1"/>
    </source>
</evidence>